<feature type="domain" description="C2H2-type" evidence="9">
    <location>
        <begin position="254"/>
        <end position="282"/>
    </location>
</feature>
<dbReference type="PROSITE" id="PS00028">
    <property type="entry name" value="ZINC_FINGER_C2H2_1"/>
    <property type="match status" value="3"/>
</dbReference>
<evidence type="ECO:0000259" key="9">
    <source>
        <dbReference type="PROSITE" id="PS50157"/>
    </source>
</evidence>
<dbReference type="InterPro" id="IPR027756">
    <property type="entry name" value="Ovo-like"/>
</dbReference>
<proteinExistence type="predicted"/>
<feature type="compositionally biased region" description="Polar residues" evidence="8">
    <location>
        <begin position="38"/>
        <end position="51"/>
    </location>
</feature>
<evidence type="ECO:0000313" key="10">
    <source>
        <dbReference type="EMBL" id="KAL3310866.1"/>
    </source>
</evidence>
<dbReference type="SMART" id="SM00355">
    <property type="entry name" value="ZnF_C2H2"/>
    <property type="match status" value="4"/>
</dbReference>
<comment type="caution">
    <text evidence="10">The sequence shown here is derived from an EMBL/GenBank/DDBJ whole genome shotgun (WGS) entry which is preliminary data.</text>
</comment>
<evidence type="ECO:0000313" key="11">
    <source>
        <dbReference type="Proteomes" id="UP001626550"/>
    </source>
</evidence>
<feature type="region of interest" description="Disordered" evidence="8">
    <location>
        <begin position="275"/>
        <end position="298"/>
    </location>
</feature>
<accession>A0ABD2PYE9</accession>
<feature type="domain" description="C2H2-type" evidence="9">
    <location>
        <begin position="187"/>
        <end position="214"/>
    </location>
</feature>
<dbReference type="InterPro" id="IPR013087">
    <property type="entry name" value="Znf_C2H2_type"/>
</dbReference>
<evidence type="ECO:0000256" key="5">
    <source>
        <dbReference type="ARBA" id="ARBA00022833"/>
    </source>
</evidence>
<feature type="compositionally biased region" description="Basic and acidic residues" evidence="8">
    <location>
        <begin position="275"/>
        <end position="284"/>
    </location>
</feature>
<dbReference type="GO" id="GO:0008270">
    <property type="term" value="F:zinc ion binding"/>
    <property type="evidence" value="ECO:0007669"/>
    <property type="project" value="UniProtKB-KW"/>
</dbReference>
<gene>
    <name evidence="10" type="ORF">Ciccas_010560</name>
</gene>
<keyword evidence="5" id="KW-0862">Zinc</keyword>
<dbReference type="Gene3D" id="3.30.160.60">
    <property type="entry name" value="Classic Zinc Finger"/>
    <property type="match status" value="2"/>
</dbReference>
<dbReference type="Proteomes" id="UP001626550">
    <property type="component" value="Unassembled WGS sequence"/>
</dbReference>
<dbReference type="GO" id="GO:0006355">
    <property type="term" value="P:regulation of DNA-templated transcription"/>
    <property type="evidence" value="ECO:0007669"/>
    <property type="project" value="UniProtKB-ARBA"/>
</dbReference>
<dbReference type="Pfam" id="PF00096">
    <property type="entry name" value="zf-C2H2"/>
    <property type="match status" value="2"/>
</dbReference>
<evidence type="ECO:0000256" key="8">
    <source>
        <dbReference type="SAM" id="MobiDB-lite"/>
    </source>
</evidence>
<protein>
    <recommendedName>
        <fullName evidence="9">C2H2-type domain-containing protein</fullName>
    </recommendedName>
</protein>
<keyword evidence="6" id="KW-0539">Nucleus</keyword>
<evidence type="ECO:0000256" key="2">
    <source>
        <dbReference type="ARBA" id="ARBA00022723"/>
    </source>
</evidence>
<dbReference type="EMBL" id="JBJKFK010002606">
    <property type="protein sequence ID" value="KAL3310866.1"/>
    <property type="molecule type" value="Genomic_DNA"/>
</dbReference>
<evidence type="ECO:0000256" key="3">
    <source>
        <dbReference type="ARBA" id="ARBA00022737"/>
    </source>
</evidence>
<dbReference type="PROSITE" id="PS50157">
    <property type="entry name" value="ZINC_FINGER_C2H2_2"/>
    <property type="match status" value="4"/>
</dbReference>
<feature type="domain" description="C2H2-type" evidence="9">
    <location>
        <begin position="159"/>
        <end position="186"/>
    </location>
</feature>
<evidence type="ECO:0000256" key="1">
    <source>
        <dbReference type="ARBA" id="ARBA00004123"/>
    </source>
</evidence>
<dbReference type="PANTHER" id="PTHR10032:SF271">
    <property type="entry name" value="RH12261P-RELATED"/>
    <property type="match status" value="1"/>
</dbReference>
<name>A0ABD2PYE9_9PLAT</name>
<feature type="region of interest" description="Disordered" evidence="8">
    <location>
        <begin position="38"/>
        <end position="63"/>
    </location>
</feature>
<dbReference type="FunFam" id="3.30.160.60:FF:000452">
    <property type="entry name" value="Transcription factor Ovo-like 2"/>
    <property type="match status" value="1"/>
</dbReference>
<evidence type="ECO:0000256" key="4">
    <source>
        <dbReference type="ARBA" id="ARBA00022771"/>
    </source>
</evidence>
<dbReference type="AlphaFoldDB" id="A0ABD2PYE9"/>
<keyword evidence="2" id="KW-0479">Metal-binding</keyword>
<feature type="domain" description="C2H2-type" evidence="9">
    <location>
        <begin position="215"/>
        <end position="243"/>
    </location>
</feature>
<dbReference type="SUPFAM" id="SSF57667">
    <property type="entry name" value="beta-beta-alpha zinc fingers"/>
    <property type="match status" value="2"/>
</dbReference>
<feature type="region of interest" description="Disordered" evidence="8">
    <location>
        <begin position="83"/>
        <end position="109"/>
    </location>
</feature>
<keyword evidence="11" id="KW-1185">Reference proteome</keyword>
<evidence type="ECO:0000256" key="6">
    <source>
        <dbReference type="ARBA" id="ARBA00023242"/>
    </source>
</evidence>
<keyword evidence="3" id="KW-0677">Repeat</keyword>
<sequence>MLKFGVSSILSDQPPDTQEQPLQVLTNDLDNFKAVGSQNNTQLSCTPLSTSSEDEQNFDTDQSQQQNKLFSAMLMNLIAPSLPLMPEPTSAKTRRNRATDDSPQNNDGFLTYLREKTGIKQLEYVNNGAGIKNPVAANPKMERELLYEKYSVQISANEFMCKACGKRFNLIRLLNRHIKCHSEMRRYLCKYCFKGFNDTFDLKRHTRTHTGVRPYKCMDCGKAFTQRCSLESHSKKLHNRQLAYNYKERRAKLYICEECGYTTMQPEQFFLHTRNEHAKSKAESSKQPQQPFPMSIPDLASFPQPDMKHLMASLYKSLKQCCPSSSSI</sequence>
<dbReference type="InterPro" id="IPR036236">
    <property type="entry name" value="Znf_C2H2_sf"/>
</dbReference>
<comment type="subcellular location">
    <subcellularLocation>
        <location evidence="1">Nucleus</location>
    </subcellularLocation>
</comment>
<organism evidence="10 11">
    <name type="scientific">Cichlidogyrus casuarinus</name>
    <dbReference type="NCBI Taxonomy" id="1844966"/>
    <lineage>
        <taxon>Eukaryota</taxon>
        <taxon>Metazoa</taxon>
        <taxon>Spiralia</taxon>
        <taxon>Lophotrochozoa</taxon>
        <taxon>Platyhelminthes</taxon>
        <taxon>Monogenea</taxon>
        <taxon>Monopisthocotylea</taxon>
        <taxon>Dactylogyridea</taxon>
        <taxon>Ancyrocephalidae</taxon>
        <taxon>Cichlidogyrus</taxon>
    </lineage>
</organism>
<keyword evidence="4 7" id="KW-0863">Zinc-finger</keyword>
<dbReference type="PANTHER" id="PTHR10032">
    <property type="entry name" value="ZINC FINGER PROTEIN WITH KRAB AND SCAN DOMAINS"/>
    <property type="match status" value="1"/>
</dbReference>
<evidence type="ECO:0000256" key="7">
    <source>
        <dbReference type="PROSITE-ProRule" id="PRU00042"/>
    </source>
</evidence>
<reference evidence="10 11" key="1">
    <citation type="submission" date="2024-11" db="EMBL/GenBank/DDBJ databases">
        <title>Adaptive evolution of stress response genes in parasites aligns with host niche diversity.</title>
        <authorList>
            <person name="Hahn C."/>
            <person name="Resl P."/>
        </authorList>
    </citation>
    <scope>NUCLEOTIDE SEQUENCE [LARGE SCALE GENOMIC DNA]</scope>
    <source>
        <strain evidence="10">EGGRZ-B1_66</strain>
        <tissue evidence="10">Body</tissue>
    </source>
</reference>
<dbReference type="GO" id="GO:0005634">
    <property type="term" value="C:nucleus"/>
    <property type="evidence" value="ECO:0007669"/>
    <property type="project" value="UniProtKB-SubCell"/>
</dbReference>